<dbReference type="RefSeq" id="XP_001448041.1">
    <property type="nucleotide sequence ID" value="XM_001448004.1"/>
</dbReference>
<gene>
    <name evidence="2" type="ORF">GSPATT00015522001</name>
</gene>
<dbReference type="EMBL" id="CT868374">
    <property type="protein sequence ID" value="CAK80644.1"/>
    <property type="molecule type" value="Genomic_DNA"/>
</dbReference>
<sequence length="199" mass="23721">MNTTILDLFTQIKELYPYLAEFHQKCKNDDEYENIIKQTNNAKSKFESTEDQQTLINQLKNIINDVKIAHKKSLLSAKQFEISSAEKEKALNENANLNKQIGDFEIYRNAQNIQQECLKEYYNMVIQKEKQKSQDFIEGIQQEFEEIQNKLENALLAKQKNEKEYGTLIEKYKDKKSYVEQRNQYFELEIKKLCKKQQI</sequence>
<evidence type="ECO:0000256" key="1">
    <source>
        <dbReference type="SAM" id="Coils"/>
    </source>
</evidence>
<protein>
    <recommendedName>
        <fullName evidence="4">VPS37 C-terminal domain-containing protein</fullName>
    </recommendedName>
</protein>
<evidence type="ECO:0000313" key="3">
    <source>
        <dbReference type="Proteomes" id="UP000000600"/>
    </source>
</evidence>
<proteinExistence type="predicted"/>
<dbReference type="HOGENOM" id="CLU_1374575_0_0_1"/>
<organism evidence="2 3">
    <name type="scientific">Paramecium tetraurelia</name>
    <dbReference type="NCBI Taxonomy" id="5888"/>
    <lineage>
        <taxon>Eukaryota</taxon>
        <taxon>Sar</taxon>
        <taxon>Alveolata</taxon>
        <taxon>Ciliophora</taxon>
        <taxon>Intramacronucleata</taxon>
        <taxon>Oligohymenophorea</taxon>
        <taxon>Peniculida</taxon>
        <taxon>Parameciidae</taxon>
        <taxon>Paramecium</taxon>
    </lineage>
</organism>
<dbReference type="Proteomes" id="UP000000600">
    <property type="component" value="Unassembled WGS sequence"/>
</dbReference>
<dbReference type="GeneID" id="5033826"/>
<feature type="coiled-coil region" evidence="1">
    <location>
        <begin position="137"/>
        <end position="164"/>
    </location>
</feature>
<dbReference type="OrthoDB" id="10421226at2759"/>
<accession>A0DC77</accession>
<dbReference type="InParanoid" id="A0DC77"/>
<reference evidence="2 3" key="1">
    <citation type="journal article" date="2006" name="Nature">
        <title>Global trends of whole-genome duplications revealed by the ciliate Paramecium tetraurelia.</title>
        <authorList>
            <consortium name="Genoscope"/>
            <person name="Aury J.-M."/>
            <person name="Jaillon O."/>
            <person name="Duret L."/>
            <person name="Noel B."/>
            <person name="Jubin C."/>
            <person name="Porcel B.M."/>
            <person name="Segurens B."/>
            <person name="Daubin V."/>
            <person name="Anthouard V."/>
            <person name="Aiach N."/>
            <person name="Arnaiz O."/>
            <person name="Billaut A."/>
            <person name="Beisson J."/>
            <person name="Blanc I."/>
            <person name="Bouhouche K."/>
            <person name="Camara F."/>
            <person name="Duharcourt S."/>
            <person name="Guigo R."/>
            <person name="Gogendeau D."/>
            <person name="Katinka M."/>
            <person name="Keller A.-M."/>
            <person name="Kissmehl R."/>
            <person name="Klotz C."/>
            <person name="Koll F."/>
            <person name="Le Moue A."/>
            <person name="Lepere C."/>
            <person name="Malinsky S."/>
            <person name="Nowacki M."/>
            <person name="Nowak J.K."/>
            <person name="Plattner H."/>
            <person name="Poulain J."/>
            <person name="Ruiz F."/>
            <person name="Serrano V."/>
            <person name="Zagulski M."/>
            <person name="Dessen P."/>
            <person name="Betermier M."/>
            <person name="Weissenbach J."/>
            <person name="Scarpelli C."/>
            <person name="Schachter V."/>
            <person name="Sperling L."/>
            <person name="Meyer E."/>
            <person name="Cohen J."/>
            <person name="Wincker P."/>
        </authorList>
    </citation>
    <scope>NUCLEOTIDE SEQUENCE [LARGE SCALE GENOMIC DNA]</scope>
    <source>
        <strain evidence="2 3">Stock d4-2</strain>
    </source>
</reference>
<keyword evidence="3" id="KW-1185">Reference proteome</keyword>
<evidence type="ECO:0000313" key="2">
    <source>
        <dbReference type="EMBL" id="CAK80644.1"/>
    </source>
</evidence>
<dbReference type="KEGG" id="ptm:GSPATT00015522001"/>
<name>A0DC77_PARTE</name>
<keyword evidence="1" id="KW-0175">Coiled coil</keyword>
<dbReference type="AlphaFoldDB" id="A0DC77"/>
<evidence type="ECO:0008006" key="4">
    <source>
        <dbReference type="Google" id="ProtNLM"/>
    </source>
</evidence>